<dbReference type="EMBL" id="JAAEDL010000013">
    <property type="protein sequence ID" value="MBR0681625.1"/>
    <property type="molecule type" value="Genomic_DNA"/>
</dbReference>
<proteinExistence type="predicted"/>
<dbReference type="PROSITE" id="PS51257">
    <property type="entry name" value="PROKAR_LIPOPROTEIN"/>
    <property type="match status" value="1"/>
</dbReference>
<dbReference type="Proteomes" id="UP001138709">
    <property type="component" value="Unassembled WGS sequence"/>
</dbReference>
<keyword evidence="2" id="KW-1185">Reference proteome</keyword>
<evidence type="ECO:0000313" key="1">
    <source>
        <dbReference type="EMBL" id="MBR0681625.1"/>
    </source>
</evidence>
<comment type="caution">
    <text evidence="1">The sequence shown here is derived from an EMBL/GenBank/DDBJ whole genome shotgun (WGS) entry which is preliminary data.</text>
</comment>
<dbReference type="RefSeq" id="WP_211847283.1">
    <property type="nucleotide sequence ID" value="NZ_JAAEDL010000013.1"/>
</dbReference>
<gene>
    <name evidence="1" type="ORF">GXW74_14100</name>
</gene>
<reference evidence="1" key="1">
    <citation type="submission" date="2020-01" db="EMBL/GenBank/DDBJ databases">
        <authorList>
            <person name="Rat A."/>
        </authorList>
    </citation>
    <scope>NUCLEOTIDE SEQUENCE</scope>
    <source>
        <strain evidence="1">LMG 31228</strain>
    </source>
</reference>
<dbReference type="AlphaFoldDB" id="A0A9X9XD39"/>
<accession>A0A9X9XD39</accession>
<reference evidence="1" key="2">
    <citation type="journal article" date="2021" name="Syst. Appl. Microbiol.">
        <title>Roseomonas hellenica sp. nov., isolated from roots of wild-growing Alkanna tinctoria.</title>
        <authorList>
            <person name="Rat A."/>
            <person name="Naranjo H.D."/>
            <person name="Lebbe L."/>
            <person name="Cnockaert M."/>
            <person name="Krigas N."/>
            <person name="Grigoriadou K."/>
            <person name="Maloupa E."/>
            <person name="Willems A."/>
        </authorList>
    </citation>
    <scope>NUCLEOTIDE SEQUENCE</scope>
    <source>
        <strain evidence="1">LMG 31228</strain>
    </source>
</reference>
<evidence type="ECO:0008006" key="3">
    <source>
        <dbReference type="Google" id="ProtNLM"/>
    </source>
</evidence>
<sequence>MRAMPILALGAALLTAGCYDAYGRMDPTRTALLGAGIGAAAGLGVAAASQPRYDYGPRHYHAPPPRAYYGPPRGYYRGW</sequence>
<protein>
    <recommendedName>
        <fullName evidence="3">Lipoprotein</fullName>
    </recommendedName>
</protein>
<name>A0A9X9XD39_9PROT</name>
<organism evidence="1 2">
    <name type="scientific">Neoroseomonas eburnea</name>
    <dbReference type="NCBI Taxonomy" id="1346889"/>
    <lineage>
        <taxon>Bacteria</taxon>
        <taxon>Pseudomonadati</taxon>
        <taxon>Pseudomonadota</taxon>
        <taxon>Alphaproteobacteria</taxon>
        <taxon>Acetobacterales</taxon>
        <taxon>Acetobacteraceae</taxon>
        <taxon>Neoroseomonas</taxon>
    </lineage>
</organism>
<evidence type="ECO:0000313" key="2">
    <source>
        <dbReference type="Proteomes" id="UP001138709"/>
    </source>
</evidence>